<sequence length="262" mass="28918">MIRVGIGGWTFEPWRGTFYPPKLPVARELAHASRQVTAIEVNGTFYGSQKPASYRKWADESPDGFVFSLKAPRFAVNRRVLAEGGESIERFFASGPTELGAKLGPILWQLPPTKRFDPEDIARFLALLPASVDGLKVRHALEVRHESFLNPDLLDLLRQRGVAVVYADSAKYPAAADRTADFVYARLQQARADEPTGYAPDELDQWAARARTWASGATPAELPHVGEASRAPAPEPVDVFIFMINGAKERAPHAAMALIERL</sequence>
<evidence type="ECO:0000313" key="2">
    <source>
        <dbReference type="Proteomes" id="UP000637002"/>
    </source>
</evidence>
<dbReference type="AlphaFoldDB" id="A0A916URM3"/>
<dbReference type="RefSeq" id="WP_188611600.1">
    <property type="nucleotide sequence ID" value="NZ_BMGG01000009.1"/>
</dbReference>
<evidence type="ECO:0000313" key="1">
    <source>
        <dbReference type="EMBL" id="GGC83577.1"/>
    </source>
</evidence>
<protein>
    <recommendedName>
        <fullName evidence="3">DUF72 domain-containing protein</fullName>
    </recommendedName>
</protein>
<comment type="caution">
    <text evidence="1">The sequence shown here is derived from an EMBL/GenBank/DDBJ whole genome shotgun (WGS) entry which is preliminary data.</text>
</comment>
<reference evidence="1" key="2">
    <citation type="submission" date="2020-09" db="EMBL/GenBank/DDBJ databases">
        <authorList>
            <person name="Sun Q."/>
            <person name="Zhou Y."/>
        </authorList>
    </citation>
    <scope>NUCLEOTIDE SEQUENCE</scope>
    <source>
        <strain evidence="1">CGMCC 1.12919</strain>
    </source>
</reference>
<gene>
    <name evidence="1" type="ORF">GCM10010994_46820</name>
</gene>
<keyword evidence="2" id="KW-1185">Reference proteome</keyword>
<accession>A0A916URM3</accession>
<dbReference type="PANTHER" id="PTHR30348">
    <property type="entry name" value="UNCHARACTERIZED PROTEIN YECE"/>
    <property type="match status" value="1"/>
</dbReference>
<dbReference type="EMBL" id="BMGG01000009">
    <property type="protein sequence ID" value="GGC83577.1"/>
    <property type="molecule type" value="Genomic_DNA"/>
</dbReference>
<reference evidence="1" key="1">
    <citation type="journal article" date="2014" name="Int. J. Syst. Evol. Microbiol.">
        <title>Complete genome sequence of Corynebacterium casei LMG S-19264T (=DSM 44701T), isolated from a smear-ripened cheese.</title>
        <authorList>
            <consortium name="US DOE Joint Genome Institute (JGI-PGF)"/>
            <person name="Walter F."/>
            <person name="Albersmeier A."/>
            <person name="Kalinowski J."/>
            <person name="Ruckert C."/>
        </authorList>
    </citation>
    <scope>NUCLEOTIDE SEQUENCE</scope>
    <source>
        <strain evidence="1">CGMCC 1.12919</strain>
    </source>
</reference>
<dbReference type="InterPro" id="IPR036520">
    <property type="entry name" value="UPF0759_sf"/>
</dbReference>
<organism evidence="1 2">
    <name type="scientific">Chelatococcus reniformis</name>
    <dbReference type="NCBI Taxonomy" id="1494448"/>
    <lineage>
        <taxon>Bacteria</taxon>
        <taxon>Pseudomonadati</taxon>
        <taxon>Pseudomonadota</taxon>
        <taxon>Alphaproteobacteria</taxon>
        <taxon>Hyphomicrobiales</taxon>
        <taxon>Chelatococcaceae</taxon>
        <taxon>Chelatococcus</taxon>
    </lineage>
</organism>
<proteinExistence type="predicted"/>
<dbReference type="InterPro" id="IPR002763">
    <property type="entry name" value="DUF72"/>
</dbReference>
<name>A0A916URM3_9HYPH</name>
<dbReference type="Pfam" id="PF01904">
    <property type="entry name" value="DUF72"/>
    <property type="match status" value="1"/>
</dbReference>
<dbReference type="Proteomes" id="UP000637002">
    <property type="component" value="Unassembled WGS sequence"/>
</dbReference>
<evidence type="ECO:0008006" key="3">
    <source>
        <dbReference type="Google" id="ProtNLM"/>
    </source>
</evidence>
<dbReference type="SUPFAM" id="SSF117396">
    <property type="entry name" value="TM1631-like"/>
    <property type="match status" value="1"/>
</dbReference>
<dbReference type="Gene3D" id="3.20.20.410">
    <property type="entry name" value="Protein of unknown function UPF0759"/>
    <property type="match status" value="1"/>
</dbReference>
<dbReference type="PANTHER" id="PTHR30348:SF4">
    <property type="entry name" value="DUF72 DOMAIN-CONTAINING PROTEIN"/>
    <property type="match status" value="1"/>
</dbReference>